<dbReference type="InParanoid" id="A2F1V5"/>
<sequence>MITLVFLDLMRINLISKKLTEEEFKQGIDYVTESIQCHDADIISACRLLIQIEAIIKEASEELDQFLRNSELIEYIYEEELSEDETLEAFYKIFDE</sequence>
<dbReference type="VEuPathDB" id="TrichDB:TVAG_442110"/>
<dbReference type="RefSeq" id="XP_001313952.1">
    <property type="nucleotide sequence ID" value="XM_001313947.1"/>
</dbReference>
<accession>A2F1V5</accession>
<gene>
    <name evidence="1" type="ORF">TVAG_442110</name>
</gene>
<keyword evidence="2" id="KW-1185">Reference proteome</keyword>
<dbReference type="Proteomes" id="UP000001542">
    <property type="component" value="Unassembled WGS sequence"/>
</dbReference>
<dbReference type="VEuPathDB" id="TrichDB:TVAGG3_0505830"/>
<dbReference type="SMR" id="A2F1V5"/>
<evidence type="ECO:0000313" key="2">
    <source>
        <dbReference type="Proteomes" id="UP000001542"/>
    </source>
</evidence>
<reference evidence="1" key="2">
    <citation type="journal article" date="2007" name="Science">
        <title>Draft genome sequence of the sexually transmitted pathogen Trichomonas vaginalis.</title>
        <authorList>
            <person name="Carlton J.M."/>
            <person name="Hirt R.P."/>
            <person name="Silva J.C."/>
            <person name="Delcher A.L."/>
            <person name="Schatz M."/>
            <person name="Zhao Q."/>
            <person name="Wortman J.R."/>
            <person name="Bidwell S.L."/>
            <person name="Alsmark U.C.M."/>
            <person name="Besteiro S."/>
            <person name="Sicheritz-Ponten T."/>
            <person name="Noel C.J."/>
            <person name="Dacks J.B."/>
            <person name="Foster P.G."/>
            <person name="Simillion C."/>
            <person name="Van de Peer Y."/>
            <person name="Miranda-Saavedra D."/>
            <person name="Barton G.J."/>
            <person name="Westrop G.D."/>
            <person name="Mueller S."/>
            <person name="Dessi D."/>
            <person name="Fiori P.L."/>
            <person name="Ren Q."/>
            <person name="Paulsen I."/>
            <person name="Zhang H."/>
            <person name="Bastida-Corcuera F.D."/>
            <person name="Simoes-Barbosa A."/>
            <person name="Brown M.T."/>
            <person name="Hayes R.D."/>
            <person name="Mukherjee M."/>
            <person name="Okumura C.Y."/>
            <person name="Schneider R."/>
            <person name="Smith A.J."/>
            <person name="Vanacova S."/>
            <person name="Villalvazo M."/>
            <person name="Haas B.J."/>
            <person name="Pertea M."/>
            <person name="Feldblyum T.V."/>
            <person name="Utterback T.R."/>
            <person name="Shu C.L."/>
            <person name="Osoegawa K."/>
            <person name="de Jong P.J."/>
            <person name="Hrdy I."/>
            <person name="Horvathova L."/>
            <person name="Zubacova Z."/>
            <person name="Dolezal P."/>
            <person name="Malik S.B."/>
            <person name="Logsdon J.M. Jr."/>
            <person name="Henze K."/>
            <person name="Gupta A."/>
            <person name="Wang C.C."/>
            <person name="Dunne R.L."/>
            <person name="Upcroft J.A."/>
            <person name="Upcroft P."/>
            <person name="White O."/>
            <person name="Salzberg S.L."/>
            <person name="Tang P."/>
            <person name="Chiu C.-H."/>
            <person name="Lee Y.-S."/>
            <person name="Embley T.M."/>
            <person name="Coombs G.H."/>
            <person name="Mottram J.C."/>
            <person name="Tachezy J."/>
            <person name="Fraser-Liggett C.M."/>
            <person name="Johnson P.J."/>
        </authorList>
    </citation>
    <scope>NUCLEOTIDE SEQUENCE [LARGE SCALE GENOMIC DNA]</scope>
    <source>
        <strain evidence="1">G3</strain>
    </source>
</reference>
<protein>
    <submittedName>
        <fullName evidence="1">Uncharacterized protein</fullName>
    </submittedName>
</protein>
<dbReference type="EMBL" id="DS113578">
    <property type="protein sequence ID" value="EAY01100.1"/>
    <property type="molecule type" value="Genomic_DNA"/>
</dbReference>
<organism evidence="1 2">
    <name type="scientific">Trichomonas vaginalis (strain ATCC PRA-98 / G3)</name>
    <dbReference type="NCBI Taxonomy" id="412133"/>
    <lineage>
        <taxon>Eukaryota</taxon>
        <taxon>Metamonada</taxon>
        <taxon>Parabasalia</taxon>
        <taxon>Trichomonadida</taxon>
        <taxon>Trichomonadidae</taxon>
        <taxon>Trichomonas</taxon>
    </lineage>
</organism>
<reference evidence="1" key="1">
    <citation type="submission" date="2006-10" db="EMBL/GenBank/DDBJ databases">
        <authorList>
            <person name="Amadeo P."/>
            <person name="Zhao Q."/>
            <person name="Wortman J."/>
            <person name="Fraser-Liggett C."/>
            <person name="Carlton J."/>
        </authorList>
    </citation>
    <scope>NUCLEOTIDE SEQUENCE</scope>
    <source>
        <strain evidence="1">G3</strain>
    </source>
</reference>
<name>A2F1V5_TRIV3</name>
<evidence type="ECO:0000313" key="1">
    <source>
        <dbReference type="EMBL" id="EAY01100.1"/>
    </source>
</evidence>
<dbReference type="KEGG" id="tva:4758919"/>
<dbReference type="AlphaFoldDB" id="A2F1V5"/>
<proteinExistence type="predicted"/>